<dbReference type="PANTHER" id="PTHR19446">
    <property type="entry name" value="REVERSE TRANSCRIPTASES"/>
    <property type="match status" value="1"/>
</dbReference>
<feature type="compositionally biased region" description="Basic and acidic residues" evidence="1">
    <location>
        <begin position="1176"/>
        <end position="1185"/>
    </location>
</feature>
<feature type="compositionally biased region" description="Polar residues" evidence="1">
    <location>
        <begin position="1540"/>
        <end position="1561"/>
    </location>
</feature>
<feature type="region of interest" description="Disordered" evidence="1">
    <location>
        <begin position="1176"/>
        <end position="1207"/>
    </location>
</feature>
<dbReference type="Pfam" id="PF00078">
    <property type="entry name" value="RVT_1"/>
    <property type="match status" value="1"/>
</dbReference>
<evidence type="ECO:0000256" key="1">
    <source>
        <dbReference type="SAM" id="MobiDB-lite"/>
    </source>
</evidence>
<dbReference type="STRING" id="401625.A0A0N7LA23"/>
<evidence type="ECO:0000313" key="4">
    <source>
        <dbReference type="EMBL" id="CEH15386.1"/>
    </source>
</evidence>
<organism evidence="4 5">
    <name type="scientific">Ceraceosorus bombacis</name>
    <dbReference type="NCBI Taxonomy" id="401625"/>
    <lineage>
        <taxon>Eukaryota</taxon>
        <taxon>Fungi</taxon>
        <taxon>Dikarya</taxon>
        <taxon>Basidiomycota</taxon>
        <taxon>Ustilaginomycotina</taxon>
        <taxon>Exobasidiomycetes</taxon>
        <taxon>Ceraceosorales</taxon>
        <taxon>Ceraceosoraceae</taxon>
        <taxon>Ceraceosorus</taxon>
    </lineage>
</organism>
<feature type="compositionally biased region" description="Low complexity" evidence="1">
    <location>
        <begin position="1656"/>
        <end position="1684"/>
    </location>
</feature>
<feature type="region of interest" description="Disordered" evidence="1">
    <location>
        <begin position="1486"/>
        <end position="1572"/>
    </location>
</feature>
<name>A0A0N7LA23_9BASI</name>
<dbReference type="GO" id="GO:0003964">
    <property type="term" value="F:RNA-directed DNA polymerase activity"/>
    <property type="evidence" value="ECO:0007669"/>
    <property type="project" value="UniProtKB-KW"/>
</dbReference>
<sequence length="1837" mass="204835">MLLVQALPILALATTATCMPQFGLPADLFPRANPNNEPPVTNTTVDVLRVALDGACTGNPRAVRDAWVRQIDGADVQNHGITLDKPVVTQTLYSLHYVSYISKLNKDFDFTRQQADYIFQKMTAVGYEDLNAALLDKTRLEKARALKLDRQIHHSVGKLYRNWTAFFDEQYPGIEPTWPSKIVFKDVVDRIKAKLREVMRAYSPREEFMTARAAQHTHAPSVGLWGLMLPKPFFDSKCHVAIVRNTAPVYALDLWSFHGPHAEVQEFWRRQAGPELLSRLDPRIPCIVGGDWNLWQSSLDCFNAPVSATDWAPLGMVLDAAGLIDGFRHTNPHKREYTRLHVLNKNTEHAELVSARRLDSIWIPSYLLTDKCLGASSFAFSGSDHKVATLIVRAQTSTIRHRRGFWHLHAGIWENPKTKEDFQAYARDMGKGVSGATPQEDVQAWFRAKRGICTYARATATRIGKEQKALTGAVYELTRRVDELDLARAADRAEMPALLRELGRALRAEAAHVSLQARSQLLAEYIRPSSWLSSKQASATFEAVPALFHPDGHLCVSTVDKLDAVYEHFTRANQPPAPSPQQAAASARLLAAIPQSAKLSGEQQDEMAAQFTKVEVYRALHSMTTDSAPGPDGLTWQLYNAMEEAIVPRITRMMNALMDGAEMPRGRPAVRGVLLPKKGDLRRIENLRPLSVNDMAERLMSKAMSMRLQRIAAHCLPWNQAGFVAGRSTTDIGLLLQGQADLLRMPRRKQPQQQRWGWTSKHRQDPEGVNSSATRYYVILLDFAKAYDRVSRIWLMSALQGFGFPEEYCRLVQQMLSNASVRFVLEGFMTAPIQLQLGVLQGAPDSCIMFELTLQPLLFLLEQLHIGVHLPFTSGRTSVLAFANDEAVLIDVSTQKQWDDLQDALRTYELATNAKLNASKSAYFAMKPEGADGAVAERVPEYLATSGYRQEGLQVTHLGHPVSLTDPFCKEAFAERVAAIGRHLTCIRQVHTTLHTRMRIVNTLALGKLWHAFSLCGMPPSFSKEVRSAIKSFLFLGGRQWIRWQVLITPTAQGGFGLLDPYVMGLAYSATIVARYILKSSPMGTFLREGLHHYITDSTLMASTPASLLLRRNREYRRLNMPASASRSMFGRMIRALCLIGLQVHPSTDWSTVTPHELLGLPWYTPALGIQCSRPAKERSLRQRNDNSPPLPERDATGTPERDHPRGIVAGAIPQNEIAKQHSEVLQHLKISYWGEDLILRFKIITFADIIWYNEGKGIATAEGAKLASGCIRPPWPPALRNHWPGWRNRFLPLGIDYAQPLDVQLAFSAYAPVHNTWDSLWKRLPPAVKQTLTGLPNVFAVAKDISASRAVNPRTRPFCWEPTEFRLPWRLLILGNKKWEAVSVRSSREAILSVVTKDDPVQPDWSDLTHDPRWRKVWDDMWAIPMSLEHLQAVHLFLLRRAWVSSTTGLARMEMNRLALLSERPAHDEGDSDDDEAMFQVAEEAVEGTGFEDPEKDGTAVSTSRRPPASTAPPATGADPTTPHAAPIPTPKKKRSKSLVFTTLDTISPTSARMLQKTPTRPTPQSPTERLHNTAKVTNAGTVGMAAPLLMSLFDEIDAYTSEQELDLPVQSGPAGHQTDARPPSPPAERARTRVSDPDEATRQATHETHETMIGAGPDSAFDDGSGSSPSSSETHSSQSAAPDAMPAVSRREAWAGSKPISSRINAAAFEAIFATSTERSLSRVDVISALRDHRALRRANIKHMRVVLWRNAVIFYIYSRRHAQIAAARANYTNAAFVFTDVTKSVAHTAFSMLQYAAPKQGYGEKFQKTFIEGGTFANMNNLDLTLDEPPTWMP</sequence>
<keyword evidence="4" id="KW-0695">RNA-directed DNA polymerase</keyword>
<feature type="compositionally biased region" description="Basic and acidic residues" evidence="1">
    <location>
        <begin position="1630"/>
        <end position="1652"/>
    </location>
</feature>
<evidence type="ECO:0000259" key="3">
    <source>
        <dbReference type="PROSITE" id="PS50878"/>
    </source>
</evidence>
<feature type="signal peptide" evidence="2">
    <location>
        <begin position="1"/>
        <end position="18"/>
    </location>
</feature>
<dbReference type="InterPro" id="IPR000477">
    <property type="entry name" value="RT_dom"/>
</dbReference>
<keyword evidence="4" id="KW-0548">Nucleotidyltransferase</keyword>
<feature type="compositionally biased region" description="Low complexity" evidence="1">
    <location>
        <begin position="1508"/>
        <end position="1528"/>
    </location>
</feature>
<dbReference type="PROSITE" id="PS50878">
    <property type="entry name" value="RT_POL"/>
    <property type="match status" value="1"/>
</dbReference>
<feature type="chain" id="PRO_5006015190" evidence="2">
    <location>
        <begin position="19"/>
        <end position="1837"/>
    </location>
</feature>
<keyword evidence="2" id="KW-0732">Signal</keyword>
<dbReference type="InterPro" id="IPR036691">
    <property type="entry name" value="Endo/exonu/phosph_ase_sf"/>
</dbReference>
<keyword evidence="4" id="KW-0808">Transferase</keyword>
<evidence type="ECO:0000256" key="2">
    <source>
        <dbReference type="SAM" id="SignalP"/>
    </source>
</evidence>
<proteinExistence type="predicted"/>
<feature type="compositionally biased region" description="Acidic residues" evidence="1">
    <location>
        <begin position="1486"/>
        <end position="1496"/>
    </location>
</feature>
<feature type="compositionally biased region" description="Basic and acidic residues" evidence="1">
    <location>
        <begin position="1192"/>
        <end position="1206"/>
    </location>
</feature>
<dbReference type="SUPFAM" id="SSF56219">
    <property type="entry name" value="DNase I-like"/>
    <property type="match status" value="1"/>
</dbReference>
<keyword evidence="5" id="KW-1185">Reference proteome</keyword>
<reference evidence="4 5" key="1">
    <citation type="submission" date="2014-09" db="EMBL/GenBank/DDBJ databases">
        <authorList>
            <person name="Magalhaes I.L.F."/>
            <person name="Oliveira U."/>
            <person name="Santos F.R."/>
            <person name="Vidigal T.H.D.A."/>
            <person name="Brescovit A.D."/>
            <person name="Santos A.J."/>
        </authorList>
    </citation>
    <scope>NUCLEOTIDE SEQUENCE [LARGE SCALE GENOMIC DNA]</scope>
</reference>
<protein>
    <submittedName>
        <fullName evidence="4">FOG: Reverse transcriptase</fullName>
    </submittedName>
</protein>
<dbReference type="Proteomes" id="UP000054845">
    <property type="component" value="Unassembled WGS sequence"/>
</dbReference>
<dbReference type="Gene3D" id="3.60.10.10">
    <property type="entry name" value="Endonuclease/exonuclease/phosphatase"/>
    <property type="match status" value="1"/>
</dbReference>
<feature type="domain" description="Reverse transcriptase" evidence="3">
    <location>
        <begin position="656"/>
        <end position="947"/>
    </location>
</feature>
<evidence type="ECO:0000313" key="5">
    <source>
        <dbReference type="Proteomes" id="UP000054845"/>
    </source>
</evidence>
<dbReference type="OrthoDB" id="3047174at2759"/>
<feature type="region of interest" description="Disordered" evidence="1">
    <location>
        <begin position="1610"/>
        <end position="1694"/>
    </location>
</feature>
<accession>A0A0N7LA23</accession>
<dbReference type="EMBL" id="CCYA01000260">
    <property type="protein sequence ID" value="CEH15386.1"/>
    <property type="molecule type" value="Genomic_DNA"/>
</dbReference>